<keyword evidence="3" id="KW-1185">Reference proteome</keyword>
<feature type="region of interest" description="Disordered" evidence="1">
    <location>
        <begin position="46"/>
        <end position="85"/>
    </location>
</feature>
<protein>
    <submittedName>
        <fullName evidence="2">Uncharacterized protein</fullName>
    </submittedName>
</protein>
<evidence type="ECO:0000313" key="3">
    <source>
        <dbReference type="Proteomes" id="UP001557470"/>
    </source>
</evidence>
<dbReference type="Proteomes" id="UP001557470">
    <property type="component" value="Unassembled WGS sequence"/>
</dbReference>
<gene>
    <name evidence="2" type="ORF">UPYG_G00347450</name>
</gene>
<dbReference type="EMBL" id="JAGEUA010000011">
    <property type="protein sequence ID" value="KAL0962945.1"/>
    <property type="molecule type" value="Genomic_DNA"/>
</dbReference>
<comment type="caution">
    <text evidence="2">The sequence shown here is derived from an EMBL/GenBank/DDBJ whole genome shotgun (WGS) entry which is preliminary data.</text>
</comment>
<dbReference type="AlphaFoldDB" id="A0ABD0W2A5"/>
<organism evidence="2 3">
    <name type="scientific">Umbra pygmaea</name>
    <name type="common">Eastern mudminnow</name>
    <dbReference type="NCBI Taxonomy" id="75934"/>
    <lineage>
        <taxon>Eukaryota</taxon>
        <taxon>Metazoa</taxon>
        <taxon>Chordata</taxon>
        <taxon>Craniata</taxon>
        <taxon>Vertebrata</taxon>
        <taxon>Euteleostomi</taxon>
        <taxon>Actinopterygii</taxon>
        <taxon>Neopterygii</taxon>
        <taxon>Teleostei</taxon>
        <taxon>Protacanthopterygii</taxon>
        <taxon>Esociformes</taxon>
        <taxon>Umbridae</taxon>
        <taxon>Umbra</taxon>
    </lineage>
</organism>
<feature type="compositionally biased region" description="Polar residues" evidence="1">
    <location>
        <begin position="9"/>
        <end position="19"/>
    </location>
</feature>
<feature type="region of interest" description="Disordered" evidence="1">
    <location>
        <begin position="1"/>
        <end position="22"/>
    </location>
</feature>
<evidence type="ECO:0000256" key="1">
    <source>
        <dbReference type="SAM" id="MobiDB-lite"/>
    </source>
</evidence>
<evidence type="ECO:0000313" key="2">
    <source>
        <dbReference type="EMBL" id="KAL0962945.1"/>
    </source>
</evidence>
<reference evidence="2 3" key="1">
    <citation type="submission" date="2024-06" db="EMBL/GenBank/DDBJ databases">
        <authorList>
            <person name="Pan Q."/>
            <person name="Wen M."/>
            <person name="Jouanno E."/>
            <person name="Zahm M."/>
            <person name="Klopp C."/>
            <person name="Cabau C."/>
            <person name="Louis A."/>
            <person name="Berthelot C."/>
            <person name="Parey E."/>
            <person name="Roest Crollius H."/>
            <person name="Montfort J."/>
            <person name="Robinson-Rechavi M."/>
            <person name="Bouchez O."/>
            <person name="Lampietro C."/>
            <person name="Lopez Roques C."/>
            <person name="Donnadieu C."/>
            <person name="Postlethwait J."/>
            <person name="Bobe J."/>
            <person name="Verreycken H."/>
            <person name="Guiguen Y."/>
        </authorList>
    </citation>
    <scope>NUCLEOTIDE SEQUENCE [LARGE SCALE GENOMIC DNA]</scope>
    <source>
        <strain evidence="2">Up_M1</strain>
        <tissue evidence="2">Testis</tissue>
    </source>
</reference>
<name>A0ABD0W2A5_UMBPY</name>
<accession>A0ABD0W2A5</accession>
<proteinExistence type="predicted"/>
<sequence>MQAFVNTAAGGNQHKQTNAVRGKRQSFITITTLCCSLEMWPVPRPDVPAAKTRGASQLSQEMGHAQPRGGSIGAGERRSRSKKAATAGMVSVGDLDWLSVCT</sequence>